<dbReference type="Proteomes" id="UP001499967">
    <property type="component" value="Unassembled WGS sequence"/>
</dbReference>
<dbReference type="RefSeq" id="WP_343941778.1">
    <property type="nucleotide sequence ID" value="NZ_BAAAHP010000075.1"/>
</dbReference>
<comment type="caution">
    <text evidence="2">The sequence shown here is derived from an EMBL/GenBank/DDBJ whole genome shotgun (WGS) entry which is preliminary data.</text>
</comment>
<dbReference type="EMBL" id="BAAAHP010000075">
    <property type="protein sequence ID" value="GAA0936003.1"/>
    <property type="molecule type" value="Genomic_DNA"/>
</dbReference>
<organism evidence="2 3">
    <name type="scientific">Pseudonocardia zijingensis</name>
    <dbReference type="NCBI Taxonomy" id="153376"/>
    <lineage>
        <taxon>Bacteria</taxon>
        <taxon>Bacillati</taxon>
        <taxon>Actinomycetota</taxon>
        <taxon>Actinomycetes</taxon>
        <taxon>Pseudonocardiales</taxon>
        <taxon>Pseudonocardiaceae</taxon>
        <taxon>Pseudonocardia</taxon>
    </lineage>
</organism>
<dbReference type="SUPFAM" id="SSF51182">
    <property type="entry name" value="RmlC-like cupins"/>
    <property type="match status" value="1"/>
</dbReference>
<dbReference type="InterPro" id="IPR011051">
    <property type="entry name" value="RmlC_Cupin_sf"/>
</dbReference>
<dbReference type="InterPro" id="IPR014710">
    <property type="entry name" value="RmlC-like_jellyroll"/>
</dbReference>
<name>A0ABN1Q1A5_9PSEU</name>
<accession>A0ABN1Q1A5</accession>
<protein>
    <submittedName>
        <fullName evidence="2">Uncharacterized protein</fullName>
    </submittedName>
</protein>
<gene>
    <name evidence="2" type="ORF">GCM10009559_27940</name>
</gene>
<reference evidence="2 3" key="1">
    <citation type="journal article" date="2019" name="Int. J. Syst. Evol. Microbiol.">
        <title>The Global Catalogue of Microorganisms (GCM) 10K type strain sequencing project: providing services to taxonomists for standard genome sequencing and annotation.</title>
        <authorList>
            <consortium name="The Broad Institute Genomics Platform"/>
            <consortium name="The Broad Institute Genome Sequencing Center for Infectious Disease"/>
            <person name="Wu L."/>
            <person name="Ma J."/>
        </authorList>
    </citation>
    <scope>NUCLEOTIDE SEQUENCE [LARGE SCALE GENOMIC DNA]</scope>
    <source>
        <strain evidence="2 3">JCM 11117</strain>
    </source>
</reference>
<dbReference type="Gene3D" id="2.60.120.10">
    <property type="entry name" value="Jelly Rolls"/>
    <property type="match status" value="1"/>
</dbReference>
<sequence length="301" mass="32981">MAYASTDPRSQLATAERPVGDEGIAAPEFADFTATEPTEVSDLGSRTWIVRAQNVVLAYTDAVAGEVLRRTGDPDEYVVVLPHETSAARARAGGAEVELSGQGVMVVPPGESEVVAEAATHLVRLFRPDAPGVAERAVNAASYAEPHPRVAIEDRWPAPVDGDRLRVYPVGGIERSPDRFGRIFRTRSFMVNFLYPHQGPRDPEKLSPHHHDDFEQVSLAVRGEFTHHIRTPWTTARSRWREDVHETLPSPSVAVIPPPTVHTSEAVGSGQNQLLDIFAPPRRDFSAKPGWVINADEYPAP</sequence>
<keyword evidence="3" id="KW-1185">Reference proteome</keyword>
<feature type="region of interest" description="Disordered" evidence="1">
    <location>
        <begin position="1"/>
        <end position="29"/>
    </location>
</feature>
<evidence type="ECO:0000313" key="3">
    <source>
        <dbReference type="Proteomes" id="UP001499967"/>
    </source>
</evidence>
<proteinExistence type="predicted"/>
<evidence type="ECO:0000256" key="1">
    <source>
        <dbReference type="SAM" id="MobiDB-lite"/>
    </source>
</evidence>
<evidence type="ECO:0000313" key="2">
    <source>
        <dbReference type="EMBL" id="GAA0936003.1"/>
    </source>
</evidence>